<dbReference type="EMBL" id="OM953433">
    <property type="protein sequence ID" value="UTC26045.1"/>
    <property type="molecule type" value="Genomic_DNA"/>
</dbReference>
<organism evidence="2 3">
    <name type="scientific">Shigella phage Henu11</name>
    <dbReference type="NCBI Taxonomy" id="2930391"/>
    <lineage>
        <taxon>Viruses</taxon>
        <taxon>Duplodnaviria</taxon>
        <taxon>Heunggongvirae</taxon>
        <taxon>Uroviricota</taxon>
        <taxon>Caudoviricetes</taxon>
        <taxon>Andersonviridae</taxon>
        <taxon>Ounavirinae</taxon>
        <taxon>Mooglevirus</taxon>
        <taxon>Mooglevirus Henu11</taxon>
    </lineage>
</organism>
<evidence type="ECO:0000313" key="3">
    <source>
        <dbReference type="Proteomes" id="UP001055816"/>
    </source>
</evidence>
<feature type="coiled-coil region" evidence="1">
    <location>
        <begin position="26"/>
        <end position="60"/>
    </location>
</feature>
<sequence>MREFKMFNKIKNDHVSKIQSGVAALKETINKAKSATEAEMDALESQIQHLLSKRVELKERMDYIESQQKLFEDKEA</sequence>
<reference evidence="2" key="1">
    <citation type="submission" date="2022-03" db="EMBL/GenBank/DDBJ databases">
        <authorList>
            <person name="Zhao Y."/>
        </authorList>
    </citation>
    <scope>NUCLEOTIDE SEQUENCE</scope>
</reference>
<evidence type="ECO:0000256" key="1">
    <source>
        <dbReference type="SAM" id="Coils"/>
    </source>
</evidence>
<protein>
    <submittedName>
        <fullName evidence="2">Uncharacterized protein</fullName>
    </submittedName>
</protein>
<dbReference type="Gene3D" id="1.20.5.170">
    <property type="match status" value="1"/>
</dbReference>
<accession>A0A9E7SQJ7</accession>
<proteinExistence type="predicted"/>
<gene>
    <name evidence="2" type="ORF">Henu11_gp16</name>
</gene>
<name>A0A9E7SQJ7_9CAUD</name>
<dbReference type="Proteomes" id="UP001055816">
    <property type="component" value="Segment"/>
</dbReference>
<keyword evidence="1" id="KW-0175">Coiled coil</keyword>
<evidence type="ECO:0000313" key="2">
    <source>
        <dbReference type="EMBL" id="UTC26045.1"/>
    </source>
</evidence>
<keyword evidence="3" id="KW-1185">Reference proteome</keyword>